<dbReference type="EMBL" id="JACCEM010000008">
    <property type="protein sequence ID" value="NYT50742.1"/>
    <property type="molecule type" value="Genomic_DNA"/>
</dbReference>
<dbReference type="Pfam" id="PF03466">
    <property type="entry name" value="LysR_substrate"/>
    <property type="match status" value="1"/>
</dbReference>
<dbReference type="AlphaFoldDB" id="A0A853G4J5"/>
<keyword evidence="2" id="KW-0805">Transcription regulation</keyword>
<evidence type="ECO:0000256" key="1">
    <source>
        <dbReference type="ARBA" id="ARBA00009437"/>
    </source>
</evidence>
<proteinExistence type="inferred from homology"/>
<keyword evidence="8" id="KW-1185">Reference proteome</keyword>
<dbReference type="CDD" id="cd08422">
    <property type="entry name" value="PBP2_CrgA_like"/>
    <property type="match status" value="1"/>
</dbReference>
<evidence type="ECO:0000259" key="6">
    <source>
        <dbReference type="PROSITE" id="PS50931"/>
    </source>
</evidence>
<feature type="region of interest" description="Disordered" evidence="5">
    <location>
        <begin position="304"/>
        <end position="332"/>
    </location>
</feature>
<dbReference type="InterPro" id="IPR036388">
    <property type="entry name" value="WH-like_DNA-bd_sf"/>
</dbReference>
<dbReference type="InterPro" id="IPR036390">
    <property type="entry name" value="WH_DNA-bd_sf"/>
</dbReference>
<comment type="similarity">
    <text evidence="1">Belongs to the LysR transcriptional regulatory family.</text>
</comment>
<dbReference type="GO" id="GO:0043565">
    <property type="term" value="F:sequence-specific DNA binding"/>
    <property type="evidence" value="ECO:0007669"/>
    <property type="project" value="TreeGrafter"/>
</dbReference>
<dbReference type="InterPro" id="IPR005119">
    <property type="entry name" value="LysR_subst-bd"/>
</dbReference>
<name>A0A853G4J5_9BURK</name>
<evidence type="ECO:0000256" key="2">
    <source>
        <dbReference type="ARBA" id="ARBA00023015"/>
    </source>
</evidence>
<dbReference type="PANTHER" id="PTHR30537">
    <property type="entry name" value="HTH-TYPE TRANSCRIPTIONAL REGULATOR"/>
    <property type="match status" value="1"/>
</dbReference>
<dbReference type="InterPro" id="IPR000847">
    <property type="entry name" value="LysR_HTH_N"/>
</dbReference>
<reference evidence="7 8" key="1">
    <citation type="submission" date="2020-07" db="EMBL/GenBank/DDBJ databases">
        <title>Taxonomic revisions and descriptions of new bacterial species based on genomic comparisons in the high-G+C-content subgroup of the family Alcaligenaceae.</title>
        <authorList>
            <person name="Szabo A."/>
            <person name="Felfoldi T."/>
        </authorList>
    </citation>
    <scope>NUCLEOTIDE SEQUENCE [LARGE SCALE GENOMIC DNA]</scope>
    <source>
        <strain evidence="7 8">LMG 24012</strain>
    </source>
</reference>
<feature type="domain" description="HTH lysR-type" evidence="6">
    <location>
        <begin position="1"/>
        <end position="62"/>
    </location>
</feature>
<dbReference type="RefSeq" id="WP_180156983.1">
    <property type="nucleotide sequence ID" value="NZ_JACCEM010000008.1"/>
</dbReference>
<dbReference type="GO" id="GO:0003700">
    <property type="term" value="F:DNA-binding transcription factor activity"/>
    <property type="evidence" value="ECO:0007669"/>
    <property type="project" value="InterPro"/>
</dbReference>
<gene>
    <name evidence="7" type="ORF">H0A72_15595</name>
</gene>
<evidence type="ECO:0000256" key="3">
    <source>
        <dbReference type="ARBA" id="ARBA00023125"/>
    </source>
</evidence>
<dbReference type="FunFam" id="1.10.10.10:FF:000001">
    <property type="entry name" value="LysR family transcriptional regulator"/>
    <property type="match status" value="1"/>
</dbReference>
<dbReference type="SUPFAM" id="SSF53850">
    <property type="entry name" value="Periplasmic binding protein-like II"/>
    <property type="match status" value="1"/>
</dbReference>
<keyword evidence="4" id="KW-0804">Transcription</keyword>
<dbReference type="GO" id="GO:0006351">
    <property type="term" value="P:DNA-templated transcription"/>
    <property type="evidence" value="ECO:0007669"/>
    <property type="project" value="TreeGrafter"/>
</dbReference>
<dbReference type="Pfam" id="PF00126">
    <property type="entry name" value="HTH_1"/>
    <property type="match status" value="1"/>
</dbReference>
<accession>A0A853G4J5</accession>
<sequence length="332" mass="36855">METEKFSEHMSVFVQVAQARSFSAVARSKGMAASSVSRQIDALEAELGVCLFTRSTRALVLTDAGELLFERAVKILQDMADARDELISLERNVSGVLRVSCLPAFGRRHVVPHLAALFDKYPRLCVELELTESIVDPVVDRVDAVLRVGQQPDSSLISQTIAAQRYVICASPDYLLRHGTPATVRDLNHHRLIDRGHRTSMRGWRELFSKDQVGEQAFAFQCNDCDSRRQAVLQGLGIGLVPDWSIGEDIGAGRVVELQLDDLLPQPETGVYLLRALPRASLKLRAFSDHLIRHIGSPPIWQRAMERARPKRPDRRPEPGSVRGPASSIAAI</sequence>
<dbReference type="Proteomes" id="UP000559809">
    <property type="component" value="Unassembled WGS sequence"/>
</dbReference>
<evidence type="ECO:0000313" key="7">
    <source>
        <dbReference type="EMBL" id="NYT50742.1"/>
    </source>
</evidence>
<evidence type="ECO:0000256" key="4">
    <source>
        <dbReference type="ARBA" id="ARBA00023163"/>
    </source>
</evidence>
<dbReference type="SUPFAM" id="SSF46785">
    <property type="entry name" value="Winged helix' DNA-binding domain"/>
    <property type="match status" value="1"/>
</dbReference>
<dbReference type="Gene3D" id="3.40.190.290">
    <property type="match status" value="1"/>
</dbReference>
<dbReference type="PANTHER" id="PTHR30537:SF5">
    <property type="entry name" value="HTH-TYPE TRANSCRIPTIONAL ACTIVATOR TTDR-RELATED"/>
    <property type="match status" value="1"/>
</dbReference>
<dbReference type="PROSITE" id="PS50931">
    <property type="entry name" value="HTH_LYSR"/>
    <property type="match status" value="1"/>
</dbReference>
<keyword evidence="3" id="KW-0238">DNA-binding</keyword>
<protein>
    <submittedName>
        <fullName evidence="7">LysR family transcriptional regulator</fullName>
    </submittedName>
</protein>
<dbReference type="InterPro" id="IPR058163">
    <property type="entry name" value="LysR-type_TF_proteobact-type"/>
</dbReference>
<dbReference type="Gene3D" id="1.10.10.10">
    <property type="entry name" value="Winged helix-like DNA-binding domain superfamily/Winged helix DNA-binding domain"/>
    <property type="match status" value="1"/>
</dbReference>
<organism evidence="7 8">
    <name type="scientific">Parapusillimonas granuli</name>
    <dbReference type="NCBI Taxonomy" id="380911"/>
    <lineage>
        <taxon>Bacteria</taxon>
        <taxon>Pseudomonadati</taxon>
        <taxon>Pseudomonadota</taxon>
        <taxon>Betaproteobacteria</taxon>
        <taxon>Burkholderiales</taxon>
        <taxon>Alcaligenaceae</taxon>
        <taxon>Parapusillimonas</taxon>
    </lineage>
</organism>
<comment type="caution">
    <text evidence="7">The sequence shown here is derived from an EMBL/GenBank/DDBJ whole genome shotgun (WGS) entry which is preliminary data.</text>
</comment>
<evidence type="ECO:0000313" key="8">
    <source>
        <dbReference type="Proteomes" id="UP000559809"/>
    </source>
</evidence>
<evidence type="ECO:0000256" key="5">
    <source>
        <dbReference type="SAM" id="MobiDB-lite"/>
    </source>
</evidence>